<dbReference type="OrthoDB" id="643689at2759"/>
<dbReference type="Gramene" id="TVU32551">
    <property type="protein sequence ID" value="TVU32551"/>
    <property type="gene ID" value="EJB05_24282"/>
</dbReference>
<feature type="compositionally biased region" description="Basic residues" evidence="4">
    <location>
        <begin position="301"/>
        <end position="313"/>
    </location>
</feature>
<dbReference type="Proteomes" id="UP000324897">
    <property type="component" value="Chromosome 1"/>
</dbReference>
<dbReference type="EMBL" id="RWGY01000011">
    <property type="protein sequence ID" value="TVU32551.1"/>
    <property type="molecule type" value="Genomic_DNA"/>
</dbReference>
<reference evidence="6 7" key="1">
    <citation type="journal article" date="2019" name="Sci. Rep.">
        <title>A high-quality genome of Eragrostis curvula grass provides insights into Poaceae evolution and supports new strategies to enhance forage quality.</title>
        <authorList>
            <person name="Carballo J."/>
            <person name="Santos B.A.C.M."/>
            <person name="Zappacosta D."/>
            <person name="Garbus I."/>
            <person name="Selva J.P."/>
            <person name="Gallo C.A."/>
            <person name="Diaz A."/>
            <person name="Albertini E."/>
            <person name="Caccamo M."/>
            <person name="Echenique V."/>
        </authorList>
    </citation>
    <scope>NUCLEOTIDE SEQUENCE [LARGE SCALE GENOMIC DNA]</scope>
    <source>
        <strain evidence="7">cv. Victoria</strain>
        <tissue evidence="6">Leaf</tissue>
    </source>
</reference>
<dbReference type="InterPro" id="IPR007527">
    <property type="entry name" value="Znf_SWIM"/>
</dbReference>
<dbReference type="InterPro" id="IPR006564">
    <property type="entry name" value="Znf_PMZ"/>
</dbReference>
<dbReference type="PANTHER" id="PTHR31973:SF187">
    <property type="entry name" value="MUTATOR TRANSPOSASE MUDRA PROTEIN"/>
    <property type="match status" value="1"/>
</dbReference>
<dbReference type="Pfam" id="PF04434">
    <property type="entry name" value="SWIM"/>
    <property type="match status" value="1"/>
</dbReference>
<dbReference type="AlphaFoldDB" id="A0A5J9VAP0"/>
<evidence type="ECO:0000256" key="2">
    <source>
        <dbReference type="ARBA" id="ARBA00022771"/>
    </source>
</evidence>
<feature type="compositionally biased region" description="Low complexity" evidence="4">
    <location>
        <begin position="7"/>
        <end position="25"/>
    </location>
</feature>
<dbReference type="PANTHER" id="PTHR31973">
    <property type="entry name" value="POLYPROTEIN, PUTATIVE-RELATED"/>
    <property type="match status" value="1"/>
</dbReference>
<accession>A0A5J9VAP0</accession>
<evidence type="ECO:0000256" key="4">
    <source>
        <dbReference type="SAM" id="MobiDB-lite"/>
    </source>
</evidence>
<evidence type="ECO:0000256" key="1">
    <source>
        <dbReference type="ARBA" id="ARBA00022723"/>
    </source>
</evidence>
<comment type="caution">
    <text evidence="6">The sequence shown here is derived from an EMBL/GenBank/DDBJ whole genome shotgun (WGS) entry which is preliminary data.</text>
</comment>
<feature type="region of interest" description="Disordered" evidence="4">
    <location>
        <begin position="1"/>
        <end position="25"/>
    </location>
</feature>
<feature type="non-terminal residue" evidence="6">
    <location>
        <position position="1"/>
    </location>
</feature>
<keyword evidence="1" id="KW-0479">Metal-binding</keyword>
<gene>
    <name evidence="6" type="ORF">EJB05_24282</name>
</gene>
<keyword evidence="3" id="KW-0862">Zinc</keyword>
<evidence type="ECO:0000313" key="6">
    <source>
        <dbReference type="EMBL" id="TVU32551.1"/>
    </source>
</evidence>
<evidence type="ECO:0000256" key="3">
    <source>
        <dbReference type="ARBA" id="ARBA00022833"/>
    </source>
</evidence>
<evidence type="ECO:0000259" key="5">
    <source>
        <dbReference type="SMART" id="SM00575"/>
    </source>
</evidence>
<keyword evidence="7" id="KW-1185">Reference proteome</keyword>
<dbReference type="GO" id="GO:0008270">
    <property type="term" value="F:zinc ion binding"/>
    <property type="evidence" value="ECO:0007669"/>
    <property type="project" value="UniProtKB-KW"/>
</dbReference>
<proteinExistence type="predicted"/>
<organism evidence="6 7">
    <name type="scientific">Eragrostis curvula</name>
    <name type="common">weeping love grass</name>
    <dbReference type="NCBI Taxonomy" id="38414"/>
    <lineage>
        <taxon>Eukaryota</taxon>
        <taxon>Viridiplantae</taxon>
        <taxon>Streptophyta</taxon>
        <taxon>Embryophyta</taxon>
        <taxon>Tracheophyta</taxon>
        <taxon>Spermatophyta</taxon>
        <taxon>Magnoliopsida</taxon>
        <taxon>Liliopsida</taxon>
        <taxon>Poales</taxon>
        <taxon>Poaceae</taxon>
        <taxon>PACMAD clade</taxon>
        <taxon>Chloridoideae</taxon>
        <taxon>Eragrostideae</taxon>
        <taxon>Eragrostidinae</taxon>
        <taxon>Eragrostis</taxon>
    </lineage>
</organism>
<sequence>MVPLAKSRSLSVTHPTSSSSLTSCPWSPLSLWPIPNPKAAATDLGERAGGRSGGGARGCLGAARWRGLPRRGAALWRGLPRRGAARAGCLDAARRARGQGWRVRGVGVRGRAGLAREQRRRLWLAEQRSGFFDREMATNSSYADKIGSIRREISVVVRMSAYFSIPDGLPKTYCRRTILSPIVVNANSYGLMQLVNHIADHFLWGSKQFFFFCGVNLNMMTIDEQLLQWIEMNLDKGVVHIIAEINDFEGPLQCSPTKRSLHPKVRERLLKTPSTPSLNLDPRVDPTQLTQYTPTKERTTSTKKKVTSSKGSKKSMSDGSVGVDEEGMYSDTDSLVAMSDSSYDTDLAASSDSNIDPSDVEYDTDFQNIASWISKTKDRHVVQMIDQIRLMIITKFQERRKVGHKMVGRIIPDIINTLNAQSKKINDHEVLICGNGTAEVTVSIVRHAVNLEEKTCSYRAWQVCGQPCSHALATIGKRYIWKTLSMNTSLWTGSRRLMRVISNQ</sequence>
<feature type="domain" description="Zinc finger PMZ-type" evidence="5">
    <location>
        <begin position="454"/>
        <end position="481"/>
    </location>
</feature>
<protein>
    <recommendedName>
        <fullName evidence="5">Zinc finger PMZ-type domain-containing protein</fullName>
    </recommendedName>
</protein>
<name>A0A5J9VAP0_9POAL</name>
<feature type="region of interest" description="Disordered" evidence="4">
    <location>
        <begin position="256"/>
        <end position="327"/>
    </location>
</feature>
<keyword evidence="2" id="KW-0863">Zinc-finger</keyword>
<dbReference type="SMART" id="SM00575">
    <property type="entry name" value="ZnF_PMZ"/>
    <property type="match status" value="1"/>
</dbReference>
<dbReference type="PROSITE" id="PS51257">
    <property type="entry name" value="PROKAR_LIPOPROTEIN"/>
    <property type="match status" value="1"/>
</dbReference>
<evidence type="ECO:0000313" key="7">
    <source>
        <dbReference type="Proteomes" id="UP000324897"/>
    </source>
</evidence>